<dbReference type="InterPro" id="IPR013187">
    <property type="entry name" value="F-box-assoc_dom_typ3"/>
</dbReference>
<dbReference type="EMBL" id="JAAARO010000017">
    <property type="protein sequence ID" value="KAF5732586.1"/>
    <property type="molecule type" value="Genomic_DNA"/>
</dbReference>
<keyword evidence="3" id="KW-1185">Reference proteome</keyword>
<dbReference type="CDD" id="cd22157">
    <property type="entry name" value="F-box_AtFBW1-like"/>
    <property type="match status" value="1"/>
</dbReference>
<dbReference type="Pfam" id="PF00646">
    <property type="entry name" value="F-box"/>
    <property type="match status" value="1"/>
</dbReference>
<name>A0A7J7CFS4_TRIWF</name>
<evidence type="ECO:0000313" key="2">
    <source>
        <dbReference type="EMBL" id="KAF5732586.1"/>
    </source>
</evidence>
<dbReference type="InterPro" id="IPR001810">
    <property type="entry name" value="F-box_dom"/>
</dbReference>
<dbReference type="InterPro" id="IPR050796">
    <property type="entry name" value="SCF_F-box_component"/>
</dbReference>
<protein>
    <submittedName>
        <fullName evidence="2">Putative F-box protein</fullName>
    </submittedName>
</protein>
<dbReference type="InterPro" id="IPR017451">
    <property type="entry name" value="F-box-assoc_interact_dom"/>
</dbReference>
<dbReference type="PANTHER" id="PTHR31672:SF13">
    <property type="entry name" value="F-BOX PROTEIN CPR30-LIKE"/>
    <property type="match status" value="1"/>
</dbReference>
<feature type="domain" description="F-box" evidence="1">
    <location>
        <begin position="37"/>
        <end position="77"/>
    </location>
</feature>
<sequence>MAEDEITGAENQLCEGQKAKPKFKSKKEEEEEEIPYLAVELVINILLRLPANLLVRCRQVCRSWCEVIDSLSFAHKHQASYHMEEFRVVYYETRSHDKNLYLLNIDEPNYSFRRIRVHPMIADSHMLCWLDYIGYGLFYVFCNGQTFLYNPIRGQMLILPLTLLSTSYGLGFDNATNTYKLVNVLLLEGKYWIQVYTLGTSSWRQISAVPPCEFDWHLAPVPAYGDVHWGSKNLIVSFDLKKEEFKSTPLPYRDRFQETRDYKLFDFRGALAVVYESYSFSSYSAIWVLKDYDNNSRWAKDYNIRPALSSRYVLQVTAWNDGMIIGKGENLFYYDPKSDGLTTLDNEGFRYVNGSEMRNYTGNLISLKNYGDLA</sequence>
<dbReference type="AlphaFoldDB" id="A0A7J7CFS4"/>
<dbReference type="Proteomes" id="UP000593562">
    <property type="component" value="Unassembled WGS sequence"/>
</dbReference>
<comment type="caution">
    <text evidence="2">The sequence shown here is derived from an EMBL/GenBank/DDBJ whole genome shotgun (WGS) entry which is preliminary data.</text>
</comment>
<dbReference type="OrthoDB" id="5319261at2759"/>
<dbReference type="SMART" id="SM00256">
    <property type="entry name" value="FBOX"/>
    <property type="match status" value="1"/>
</dbReference>
<dbReference type="InterPro" id="IPR036047">
    <property type="entry name" value="F-box-like_dom_sf"/>
</dbReference>
<dbReference type="Pfam" id="PF08268">
    <property type="entry name" value="FBA_3"/>
    <property type="match status" value="1"/>
</dbReference>
<dbReference type="PANTHER" id="PTHR31672">
    <property type="entry name" value="BNACNNG10540D PROTEIN"/>
    <property type="match status" value="1"/>
</dbReference>
<dbReference type="Gene3D" id="1.20.1280.50">
    <property type="match status" value="1"/>
</dbReference>
<proteinExistence type="predicted"/>
<evidence type="ECO:0000259" key="1">
    <source>
        <dbReference type="SMART" id="SM00256"/>
    </source>
</evidence>
<evidence type="ECO:0000313" key="3">
    <source>
        <dbReference type="Proteomes" id="UP000593562"/>
    </source>
</evidence>
<gene>
    <name evidence="2" type="ORF">HS088_TW17G00116</name>
</gene>
<accession>A0A7J7CFS4</accession>
<dbReference type="SUPFAM" id="SSF81383">
    <property type="entry name" value="F-box domain"/>
    <property type="match status" value="1"/>
</dbReference>
<dbReference type="NCBIfam" id="TIGR01640">
    <property type="entry name" value="F_box_assoc_1"/>
    <property type="match status" value="1"/>
</dbReference>
<reference evidence="2 3" key="1">
    <citation type="journal article" date="2020" name="Nat. Commun.">
        <title>Genome of Tripterygium wilfordii and identification of cytochrome P450 involved in triptolide biosynthesis.</title>
        <authorList>
            <person name="Tu L."/>
            <person name="Su P."/>
            <person name="Zhang Z."/>
            <person name="Gao L."/>
            <person name="Wang J."/>
            <person name="Hu T."/>
            <person name="Zhou J."/>
            <person name="Zhang Y."/>
            <person name="Zhao Y."/>
            <person name="Liu Y."/>
            <person name="Song Y."/>
            <person name="Tong Y."/>
            <person name="Lu Y."/>
            <person name="Yang J."/>
            <person name="Xu C."/>
            <person name="Jia M."/>
            <person name="Peters R.J."/>
            <person name="Huang L."/>
            <person name="Gao W."/>
        </authorList>
    </citation>
    <scope>NUCLEOTIDE SEQUENCE [LARGE SCALE GENOMIC DNA]</scope>
    <source>
        <strain evidence="3">cv. XIE 37</strain>
        <tissue evidence="2">Leaf</tissue>
    </source>
</reference>
<organism evidence="2 3">
    <name type="scientific">Tripterygium wilfordii</name>
    <name type="common">Thunder God vine</name>
    <dbReference type="NCBI Taxonomy" id="458696"/>
    <lineage>
        <taxon>Eukaryota</taxon>
        <taxon>Viridiplantae</taxon>
        <taxon>Streptophyta</taxon>
        <taxon>Embryophyta</taxon>
        <taxon>Tracheophyta</taxon>
        <taxon>Spermatophyta</taxon>
        <taxon>Magnoliopsida</taxon>
        <taxon>eudicotyledons</taxon>
        <taxon>Gunneridae</taxon>
        <taxon>Pentapetalae</taxon>
        <taxon>rosids</taxon>
        <taxon>fabids</taxon>
        <taxon>Celastrales</taxon>
        <taxon>Celastraceae</taxon>
        <taxon>Tripterygium</taxon>
    </lineage>
</organism>
<dbReference type="InParanoid" id="A0A7J7CFS4"/>